<dbReference type="PANTHER" id="PTHR36434:SF1">
    <property type="entry name" value="MEMBRANE PROTEASE YUGP-RELATED"/>
    <property type="match status" value="1"/>
</dbReference>
<feature type="transmembrane region" description="Helical" evidence="1">
    <location>
        <begin position="118"/>
        <end position="139"/>
    </location>
</feature>
<protein>
    <submittedName>
        <fullName evidence="2">Peptidase</fullName>
    </submittedName>
</protein>
<accession>A0A412FEU7</accession>
<reference evidence="2 3" key="1">
    <citation type="submission" date="2018-08" db="EMBL/GenBank/DDBJ databases">
        <title>A genome reference for cultivated species of the human gut microbiota.</title>
        <authorList>
            <person name="Zou Y."/>
            <person name="Xue W."/>
            <person name="Luo G."/>
        </authorList>
    </citation>
    <scope>NUCLEOTIDE SEQUENCE [LARGE SCALE GENOMIC DNA]</scope>
    <source>
        <strain evidence="2 3">AF24-29</strain>
    </source>
</reference>
<sequence length="225" mass="24961">MKMDWILYLAALFLVMFSQIKVQGAYARYRQVMTLRGYTGAQVARRILDDHGLQHVQVEPSPGGALSDHYDPKANVVRLSEDIYANSSIASVAVAAHECGHAIQHAENYGFIALRNSILPFAMVSSQLSWLVLILGLLFSSTGLFYTGILMLSCVAVFQLVTLPVELDASKRAMALVYEEGFVVQEERKDVKAMLSAAAFTYIASLISSVLQILRLLLIFNRNRD</sequence>
<dbReference type="EMBL" id="QRUP01000039">
    <property type="protein sequence ID" value="RGR66721.1"/>
    <property type="molecule type" value="Genomic_DNA"/>
</dbReference>
<gene>
    <name evidence="2" type="ORF">DWY25_17510</name>
</gene>
<keyword evidence="1" id="KW-1133">Transmembrane helix</keyword>
<dbReference type="AlphaFoldDB" id="A0A412FEU7"/>
<evidence type="ECO:0000313" key="2">
    <source>
        <dbReference type="EMBL" id="RGR66721.1"/>
    </source>
</evidence>
<keyword evidence="1" id="KW-0812">Transmembrane</keyword>
<evidence type="ECO:0000313" key="3">
    <source>
        <dbReference type="Proteomes" id="UP000284178"/>
    </source>
</evidence>
<dbReference type="Pfam" id="PF04298">
    <property type="entry name" value="Zn_peptidase_2"/>
    <property type="match status" value="1"/>
</dbReference>
<dbReference type="InterPro" id="IPR007395">
    <property type="entry name" value="Zn_peptidase_2"/>
</dbReference>
<name>A0A412FEU7_9FIRM</name>
<organism evidence="2 3">
    <name type="scientific">Holdemania filiformis</name>
    <dbReference type="NCBI Taxonomy" id="61171"/>
    <lineage>
        <taxon>Bacteria</taxon>
        <taxon>Bacillati</taxon>
        <taxon>Bacillota</taxon>
        <taxon>Erysipelotrichia</taxon>
        <taxon>Erysipelotrichales</taxon>
        <taxon>Erysipelotrichaceae</taxon>
        <taxon>Holdemania</taxon>
    </lineage>
</organism>
<proteinExistence type="predicted"/>
<keyword evidence="1" id="KW-0472">Membrane</keyword>
<keyword evidence="3" id="KW-1185">Reference proteome</keyword>
<comment type="caution">
    <text evidence="2">The sequence shown here is derived from an EMBL/GenBank/DDBJ whole genome shotgun (WGS) entry which is preliminary data.</text>
</comment>
<dbReference type="PANTHER" id="PTHR36434">
    <property type="entry name" value="MEMBRANE PROTEASE YUGP-RELATED"/>
    <property type="match status" value="1"/>
</dbReference>
<feature type="transmembrane region" description="Helical" evidence="1">
    <location>
        <begin position="199"/>
        <end position="220"/>
    </location>
</feature>
<evidence type="ECO:0000256" key="1">
    <source>
        <dbReference type="SAM" id="Phobius"/>
    </source>
</evidence>
<dbReference type="Proteomes" id="UP000284178">
    <property type="component" value="Unassembled WGS sequence"/>
</dbReference>